<keyword evidence="2" id="KW-0472">Membrane</keyword>
<dbReference type="InterPro" id="IPR011050">
    <property type="entry name" value="Pectin_lyase_fold/virulence"/>
</dbReference>
<sequence>MIVKNIQLYIFFFLLLYQIVYCNNNNNNILQDKNIISFKNNLVCLTKLPGCNIAQKNNWNGNQIPGPNDTAVIEFQNNSPFERFNLFLRNSTWQIGSLTIGSQIEFNITYSYIHITDKLLLNHTIVKLNESQLTVDTMDVGYSDFKSYKSIMLVSSFLQVVESEFLVVRGQAFFRVAINFRDSRPKFYQGSYTFDSQNLVQCNFFIGLESWNSSTVYINNCQIWEDSTFENLVIRGDLMINGANLDITHSLSVDPGLTDVSLQLKASHLEYTAKQNLTMTNISMSFSTANIACHSVNITNLISTDSSTLNISNAYSISLQNLEIDKLLILNYNSQSQINLTSININRIQFNSNNYNRSIIKEKKFIDIDNYHFYKFSGQQQVKYNNNSYPKFSFFGNSQINSSFTLENVALEVAENSSLELGGSMVSLNQYGSVYLYGQISFNGTFSVGSQGLLMLGDTSLLKAQTNSCHIIGSTNIQNHGQLQVYGNLQVDGDILVDYGAIHFMTSQPTLQLNGDLVMGEQGMLSFEALKPNTNPPIAVNGSVYLSGTLHALLVNATQMDFIYNTIHVIYPNHSIYNEFKSPYIDCLDDCTLKAKVQVNSTWVILNLYDGYVHSSLATWKILLIVGSSLIILLIPIGYFYHRFKLNRLKINNNNNNNSNNNNSISIDDSISLKSSASISQKDIDPSIIDKSNSTLIDNSLDIFDDSSILSSSNNSSISNNNNNNNNDNDCDSDSKLMKTINRKGFLGLVRKFIHQGSSSSSLEMAPLTKSLIKDET</sequence>
<keyword evidence="2" id="KW-0812">Transmembrane</keyword>
<dbReference type="PANTHER" id="PTHR23353:SF34">
    <property type="entry name" value="TBC1 DOMAIN FAMILY MEMBER 24"/>
    <property type="match status" value="1"/>
</dbReference>
<proteinExistence type="predicted"/>
<gene>
    <name evidence="4" type="ORF">DLAC_02309</name>
</gene>
<keyword evidence="5" id="KW-1185">Reference proteome</keyword>
<dbReference type="OMA" id="STANIAC"/>
<keyword evidence="3" id="KW-0732">Signal</keyword>
<evidence type="ECO:0000313" key="4">
    <source>
        <dbReference type="EMBL" id="KYR01192.1"/>
    </source>
</evidence>
<name>A0A152A4M3_TIELA</name>
<evidence type="ECO:0000313" key="5">
    <source>
        <dbReference type="Proteomes" id="UP000076078"/>
    </source>
</evidence>
<evidence type="ECO:0000256" key="1">
    <source>
        <dbReference type="SAM" id="MobiDB-lite"/>
    </source>
</evidence>
<dbReference type="EMBL" id="LODT01000011">
    <property type="protein sequence ID" value="KYR01192.1"/>
    <property type="molecule type" value="Genomic_DNA"/>
</dbReference>
<dbReference type="AlphaFoldDB" id="A0A152A4M3"/>
<feature type="chain" id="PRO_5007593621" evidence="3">
    <location>
        <begin position="23"/>
        <end position="777"/>
    </location>
</feature>
<feature type="signal peptide" evidence="3">
    <location>
        <begin position="1"/>
        <end position="22"/>
    </location>
</feature>
<dbReference type="InParanoid" id="A0A152A4M3"/>
<protein>
    <submittedName>
        <fullName evidence="4">RhoGEF domain-containing protein</fullName>
    </submittedName>
</protein>
<feature type="transmembrane region" description="Helical" evidence="2">
    <location>
        <begin position="622"/>
        <end position="641"/>
    </location>
</feature>
<feature type="region of interest" description="Disordered" evidence="1">
    <location>
        <begin position="715"/>
        <end position="735"/>
    </location>
</feature>
<reference evidence="4 5" key="1">
    <citation type="submission" date="2015-12" db="EMBL/GenBank/DDBJ databases">
        <title>Dictyostelia acquired genes for synthesis and detection of signals that induce cell-type specialization by lateral gene transfer from prokaryotes.</title>
        <authorList>
            <person name="Gloeckner G."/>
            <person name="Schaap P."/>
        </authorList>
    </citation>
    <scope>NUCLEOTIDE SEQUENCE [LARGE SCALE GENOMIC DNA]</scope>
    <source>
        <strain evidence="4 5">TK</strain>
    </source>
</reference>
<evidence type="ECO:0000256" key="3">
    <source>
        <dbReference type="SAM" id="SignalP"/>
    </source>
</evidence>
<evidence type="ECO:0000256" key="2">
    <source>
        <dbReference type="SAM" id="Phobius"/>
    </source>
</evidence>
<dbReference type="InterPro" id="IPR053019">
    <property type="entry name" value="GATA_zinc_finger"/>
</dbReference>
<accession>A0A152A4M3</accession>
<comment type="caution">
    <text evidence="4">The sequence shown here is derived from an EMBL/GenBank/DDBJ whole genome shotgun (WGS) entry which is preliminary data.</text>
</comment>
<feature type="compositionally biased region" description="Low complexity" evidence="1">
    <location>
        <begin position="715"/>
        <end position="728"/>
    </location>
</feature>
<dbReference type="PANTHER" id="PTHR23353">
    <property type="entry name" value="RAB-GAP/TBC-RELATED"/>
    <property type="match status" value="1"/>
</dbReference>
<keyword evidence="2" id="KW-1133">Transmembrane helix</keyword>
<dbReference type="SUPFAM" id="SSF51126">
    <property type="entry name" value="Pectin lyase-like"/>
    <property type="match status" value="1"/>
</dbReference>
<dbReference type="Proteomes" id="UP000076078">
    <property type="component" value="Unassembled WGS sequence"/>
</dbReference>
<organism evidence="4 5">
    <name type="scientific">Tieghemostelium lacteum</name>
    <name type="common">Slime mold</name>
    <name type="synonym">Dictyostelium lacteum</name>
    <dbReference type="NCBI Taxonomy" id="361077"/>
    <lineage>
        <taxon>Eukaryota</taxon>
        <taxon>Amoebozoa</taxon>
        <taxon>Evosea</taxon>
        <taxon>Eumycetozoa</taxon>
        <taxon>Dictyostelia</taxon>
        <taxon>Dictyosteliales</taxon>
        <taxon>Raperosteliaceae</taxon>
        <taxon>Tieghemostelium</taxon>
    </lineage>
</organism>